<evidence type="ECO:0000313" key="2">
    <source>
        <dbReference type="Proteomes" id="UP001189624"/>
    </source>
</evidence>
<dbReference type="EMBL" id="OY731398">
    <property type="protein sequence ID" value="CAJ1848090.1"/>
    <property type="molecule type" value="Genomic_DNA"/>
</dbReference>
<evidence type="ECO:0000313" key="1">
    <source>
        <dbReference type="EMBL" id="CAJ1848090.1"/>
    </source>
</evidence>
<organism evidence="1 2">
    <name type="scientific">Sphenostylis stenocarpa</name>
    <dbReference type="NCBI Taxonomy" id="92480"/>
    <lineage>
        <taxon>Eukaryota</taxon>
        <taxon>Viridiplantae</taxon>
        <taxon>Streptophyta</taxon>
        <taxon>Embryophyta</taxon>
        <taxon>Tracheophyta</taxon>
        <taxon>Spermatophyta</taxon>
        <taxon>Magnoliopsida</taxon>
        <taxon>eudicotyledons</taxon>
        <taxon>Gunneridae</taxon>
        <taxon>Pentapetalae</taxon>
        <taxon>rosids</taxon>
        <taxon>fabids</taxon>
        <taxon>Fabales</taxon>
        <taxon>Fabaceae</taxon>
        <taxon>Papilionoideae</taxon>
        <taxon>50 kb inversion clade</taxon>
        <taxon>NPAAA clade</taxon>
        <taxon>indigoferoid/millettioid clade</taxon>
        <taxon>Phaseoleae</taxon>
        <taxon>Sphenostylis</taxon>
    </lineage>
</organism>
<dbReference type="Gramene" id="rna-AYBTSS11_LOCUS1835">
    <property type="protein sequence ID" value="CAJ1848090.1"/>
    <property type="gene ID" value="gene-AYBTSS11_LOCUS1835"/>
</dbReference>
<accession>A0AA86SBR5</accession>
<name>A0AA86SBR5_9FABA</name>
<sequence>MNKQKEALKYDWTPKDWGETESRKKAYLNMRSIHSCKLADTYSLSRAILCLCTKSTGLSAQARSFT</sequence>
<dbReference type="Proteomes" id="UP001189624">
    <property type="component" value="Chromosome 1"/>
</dbReference>
<feature type="non-terminal residue" evidence="1">
    <location>
        <position position="66"/>
    </location>
</feature>
<reference evidence="1" key="1">
    <citation type="submission" date="2023-10" db="EMBL/GenBank/DDBJ databases">
        <authorList>
            <person name="Domelevo Entfellner J.-B."/>
        </authorList>
    </citation>
    <scope>NUCLEOTIDE SEQUENCE</scope>
</reference>
<gene>
    <name evidence="1" type="ORF">AYBTSS11_LOCUS1835</name>
</gene>
<keyword evidence="2" id="KW-1185">Reference proteome</keyword>
<proteinExistence type="predicted"/>
<dbReference type="AlphaFoldDB" id="A0AA86SBR5"/>
<protein>
    <submittedName>
        <fullName evidence="1">Uncharacterized protein</fullName>
    </submittedName>
</protein>